<evidence type="ECO:0000256" key="3">
    <source>
        <dbReference type="ARBA" id="ARBA00022692"/>
    </source>
</evidence>
<feature type="region of interest" description="Disordered" evidence="8">
    <location>
        <begin position="230"/>
        <end position="264"/>
    </location>
</feature>
<keyword evidence="6 7" id="KW-0472">Membrane</keyword>
<reference evidence="9 10" key="1">
    <citation type="journal article" date="2013" name="BMC Genomics">
        <title>The genome and transcriptome of the pine saprophyte Ophiostoma piceae, and a comparison with the bark beetle-associated pine pathogen Grosmannia clavigera.</title>
        <authorList>
            <person name="Haridas S."/>
            <person name="Wang Y."/>
            <person name="Lim L."/>
            <person name="Massoumi Alamouti S."/>
            <person name="Jackman S."/>
            <person name="Docking R."/>
            <person name="Robertson G."/>
            <person name="Birol I."/>
            <person name="Bohlmann J."/>
            <person name="Breuil C."/>
        </authorList>
    </citation>
    <scope>NUCLEOTIDE SEQUENCE [LARGE SCALE GENOMIC DNA]</scope>
    <source>
        <strain evidence="9 10">UAMH 11346</strain>
    </source>
</reference>
<dbReference type="AlphaFoldDB" id="S3CQL9"/>
<dbReference type="GO" id="GO:0005789">
    <property type="term" value="C:endoplasmic reticulum membrane"/>
    <property type="evidence" value="ECO:0007669"/>
    <property type="project" value="UniProtKB-SubCell"/>
</dbReference>
<evidence type="ECO:0000256" key="7">
    <source>
        <dbReference type="RuleBase" id="RU363059"/>
    </source>
</evidence>
<protein>
    <recommendedName>
        <fullName evidence="7">Derlin</fullName>
    </recommendedName>
</protein>
<name>S3CQL9_OPHP1</name>
<keyword evidence="4 7" id="KW-0256">Endoplasmic reticulum</keyword>
<dbReference type="HOGENOM" id="CLU_051898_7_0_1"/>
<feature type="transmembrane region" description="Helical" evidence="7">
    <location>
        <begin position="20"/>
        <end position="41"/>
    </location>
</feature>
<comment type="subcellular location">
    <subcellularLocation>
        <location evidence="1 7">Endoplasmic reticulum membrane</location>
        <topology evidence="1 7">Multi-pass membrane protein</topology>
    </subcellularLocation>
</comment>
<evidence type="ECO:0000256" key="1">
    <source>
        <dbReference type="ARBA" id="ARBA00004477"/>
    </source>
</evidence>
<organism evidence="9 10">
    <name type="scientific">Ophiostoma piceae (strain UAMH 11346)</name>
    <name type="common">Sap stain fungus</name>
    <dbReference type="NCBI Taxonomy" id="1262450"/>
    <lineage>
        <taxon>Eukaryota</taxon>
        <taxon>Fungi</taxon>
        <taxon>Dikarya</taxon>
        <taxon>Ascomycota</taxon>
        <taxon>Pezizomycotina</taxon>
        <taxon>Sordariomycetes</taxon>
        <taxon>Sordariomycetidae</taxon>
        <taxon>Ophiostomatales</taxon>
        <taxon>Ophiostomataceae</taxon>
        <taxon>Ophiostoma</taxon>
    </lineage>
</organism>
<dbReference type="STRING" id="1262450.S3CQL9"/>
<dbReference type="Pfam" id="PF04511">
    <property type="entry name" value="DER1"/>
    <property type="match status" value="1"/>
</dbReference>
<dbReference type="OrthoDB" id="19102at2759"/>
<evidence type="ECO:0000256" key="5">
    <source>
        <dbReference type="ARBA" id="ARBA00022989"/>
    </source>
</evidence>
<dbReference type="PANTHER" id="PTHR11009">
    <property type="entry name" value="DER1-LIKE PROTEIN, DERLIN"/>
    <property type="match status" value="1"/>
</dbReference>
<comment type="function">
    <text evidence="7">May be involved in the degradation of misfolded endoplasmic reticulum (ER) luminal proteins.</text>
</comment>
<evidence type="ECO:0000256" key="2">
    <source>
        <dbReference type="ARBA" id="ARBA00008917"/>
    </source>
</evidence>
<feature type="compositionally biased region" description="Basic residues" evidence="8">
    <location>
        <begin position="255"/>
        <end position="264"/>
    </location>
</feature>
<comment type="similarity">
    <text evidence="2 7">Belongs to the derlin family.</text>
</comment>
<keyword evidence="10" id="KW-1185">Reference proteome</keyword>
<sequence length="264" mass="29476">MAEIMDAFWQQPPVARTLAAGVFTISVLCYSGIVPFGWFHFEPQLLLRMPPQIWRLVTGFMMTSPKLSIVMDPYFLFSYLKQIEVGNPRFPRREDMIWYLVCIASFIMIFNRFILGQFGGSLQALIIALAYTCTQDQRGIKANFFFITIPAQLVPYAMILADTIMVGPFMVLLLVSGILAAHLYDFLARLWPEFGRGFSLLKTPAFMSRLVDAPFQRVQQRGYGQAYQGTGRTAGAAASGSSGSGSGPLPDAWRTRGKGQRLGD</sequence>
<evidence type="ECO:0000313" key="10">
    <source>
        <dbReference type="Proteomes" id="UP000016923"/>
    </source>
</evidence>
<dbReference type="Proteomes" id="UP000016923">
    <property type="component" value="Unassembled WGS sequence"/>
</dbReference>
<keyword evidence="5 7" id="KW-1133">Transmembrane helix</keyword>
<feature type="transmembrane region" description="Helical" evidence="7">
    <location>
        <begin position="97"/>
        <end position="130"/>
    </location>
</feature>
<evidence type="ECO:0000256" key="8">
    <source>
        <dbReference type="SAM" id="MobiDB-lite"/>
    </source>
</evidence>
<dbReference type="GO" id="GO:0006950">
    <property type="term" value="P:response to stress"/>
    <property type="evidence" value="ECO:0007669"/>
    <property type="project" value="UniProtKB-ARBA"/>
</dbReference>
<feature type="transmembrane region" description="Helical" evidence="7">
    <location>
        <begin position="53"/>
        <end position="77"/>
    </location>
</feature>
<keyword evidence="3 7" id="KW-0812">Transmembrane</keyword>
<dbReference type="SUPFAM" id="SSF144091">
    <property type="entry name" value="Rhomboid-like"/>
    <property type="match status" value="1"/>
</dbReference>
<dbReference type="eggNOG" id="KOG0858">
    <property type="taxonomic scope" value="Eukaryota"/>
</dbReference>
<accession>S3CQL9</accession>
<feature type="transmembrane region" description="Helical" evidence="7">
    <location>
        <begin position="167"/>
        <end position="187"/>
    </location>
</feature>
<evidence type="ECO:0000256" key="4">
    <source>
        <dbReference type="ARBA" id="ARBA00022824"/>
    </source>
</evidence>
<evidence type="ECO:0000313" key="9">
    <source>
        <dbReference type="EMBL" id="EPE02930.1"/>
    </source>
</evidence>
<dbReference type="InterPro" id="IPR035952">
    <property type="entry name" value="Rhomboid-like_sf"/>
</dbReference>
<dbReference type="VEuPathDB" id="FungiDB:F503_08807"/>
<gene>
    <name evidence="9" type="ORF">F503_08807</name>
</gene>
<dbReference type="OMA" id="LWRCVTS"/>
<proteinExistence type="inferred from homology"/>
<dbReference type="InterPro" id="IPR007599">
    <property type="entry name" value="DER1"/>
</dbReference>
<dbReference type="EMBL" id="KE148172">
    <property type="protein sequence ID" value="EPE02930.1"/>
    <property type="molecule type" value="Genomic_DNA"/>
</dbReference>
<evidence type="ECO:0000256" key="6">
    <source>
        <dbReference type="ARBA" id="ARBA00023136"/>
    </source>
</evidence>